<dbReference type="STRING" id="2015173.A0A026VX37"/>
<dbReference type="OrthoDB" id="6618793at2759"/>
<evidence type="ECO:0000313" key="1">
    <source>
        <dbReference type="EMBL" id="EZA48200.1"/>
    </source>
</evidence>
<dbReference type="EMBL" id="KK107669">
    <property type="protein sequence ID" value="EZA48200.1"/>
    <property type="molecule type" value="Genomic_DNA"/>
</dbReference>
<dbReference type="AlphaFoldDB" id="A0A026VX37"/>
<name>A0A026VX37_OOCBI</name>
<gene>
    <name evidence="1" type="ORF">X777_14115</name>
</gene>
<accession>A0A026VX37</accession>
<organism evidence="1 2">
    <name type="scientific">Ooceraea biroi</name>
    <name type="common">Clonal raider ant</name>
    <name type="synonym">Cerapachys biroi</name>
    <dbReference type="NCBI Taxonomy" id="2015173"/>
    <lineage>
        <taxon>Eukaryota</taxon>
        <taxon>Metazoa</taxon>
        <taxon>Ecdysozoa</taxon>
        <taxon>Arthropoda</taxon>
        <taxon>Hexapoda</taxon>
        <taxon>Insecta</taxon>
        <taxon>Pterygota</taxon>
        <taxon>Neoptera</taxon>
        <taxon>Endopterygota</taxon>
        <taxon>Hymenoptera</taxon>
        <taxon>Apocrita</taxon>
        <taxon>Aculeata</taxon>
        <taxon>Formicoidea</taxon>
        <taxon>Formicidae</taxon>
        <taxon>Dorylinae</taxon>
        <taxon>Ooceraea</taxon>
    </lineage>
</organism>
<protein>
    <submittedName>
        <fullName evidence="1">Uncharacterized protein</fullName>
    </submittedName>
</protein>
<dbReference type="Gene3D" id="3.40.30.10">
    <property type="entry name" value="Glutaredoxin"/>
    <property type="match status" value="1"/>
</dbReference>
<keyword evidence="2" id="KW-1185">Reference proteome</keyword>
<proteinExistence type="predicted"/>
<reference evidence="1 2" key="1">
    <citation type="journal article" date="2014" name="Curr. Biol.">
        <title>The genome of the clonal raider ant Cerapachys biroi.</title>
        <authorList>
            <person name="Oxley P.R."/>
            <person name="Ji L."/>
            <person name="Fetter-Pruneda I."/>
            <person name="McKenzie S.K."/>
            <person name="Li C."/>
            <person name="Hu H."/>
            <person name="Zhang G."/>
            <person name="Kronauer D.J."/>
        </authorList>
    </citation>
    <scope>NUCLEOTIDE SEQUENCE [LARGE SCALE GENOMIC DNA]</scope>
</reference>
<evidence type="ECO:0000313" key="2">
    <source>
        <dbReference type="Proteomes" id="UP000053097"/>
    </source>
</evidence>
<dbReference type="Proteomes" id="UP000053097">
    <property type="component" value="Unassembled WGS sequence"/>
</dbReference>
<sequence length="52" mass="5798">MSVPFSGTLTRSAGVISAIVKQLKLLSLKPVKRIDVRFDPFHGRVKHTRLVP</sequence>